<keyword evidence="3" id="KW-1003">Cell membrane</keyword>
<dbReference type="EMBL" id="BAABLX010000011">
    <property type="protein sequence ID" value="GAA4940319.1"/>
    <property type="molecule type" value="Genomic_DNA"/>
</dbReference>
<evidence type="ECO:0000313" key="8">
    <source>
        <dbReference type="EMBL" id="GAA4940319.1"/>
    </source>
</evidence>
<evidence type="ECO:0000256" key="4">
    <source>
        <dbReference type="ARBA" id="ARBA00022692"/>
    </source>
</evidence>
<keyword evidence="5 7" id="KW-1133">Transmembrane helix</keyword>
<evidence type="ECO:0000313" key="9">
    <source>
        <dbReference type="Proteomes" id="UP001409585"/>
    </source>
</evidence>
<feature type="transmembrane region" description="Helical" evidence="7">
    <location>
        <begin position="46"/>
        <end position="63"/>
    </location>
</feature>
<proteinExistence type="inferred from homology"/>
<dbReference type="AlphaFoldDB" id="A0AAV3U1V7"/>
<gene>
    <name evidence="8" type="ORF">GCM10025791_18260</name>
</gene>
<feature type="transmembrane region" description="Helical" evidence="7">
    <location>
        <begin position="293"/>
        <end position="309"/>
    </location>
</feature>
<feature type="transmembrane region" description="Helical" evidence="7">
    <location>
        <begin position="92"/>
        <end position="118"/>
    </location>
</feature>
<dbReference type="CDD" id="cd06579">
    <property type="entry name" value="TM_PBP1_transp_AraH_like"/>
    <property type="match status" value="1"/>
</dbReference>
<keyword evidence="6 7" id="KW-0472">Membrane</keyword>
<keyword evidence="4 7" id="KW-0812">Transmembrane</keyword>
<accession>A0AAV3U1V7</accession>
<comment type="subcellular location">
    <subcellularLocation>
        <location evidence="1">Cell inner membrane</location>
        <topology evidence="1">Multi-pass membrane protein</topology>
    </subcellularLocation>
</comment>
<feature type="transmembrane region" description="Helical" evidence="7">
    <location>
        <begin position="211"/>
        <end position="232"/>
    </location>
</feature>
<feature type="transmembrane region" description="Helical" evidence="7">
    <location>
        <begin position="166"/>
        <end position="190"/>
    </location>
</feature>
<dbReference type="RefSeq" id="WP_345420513.1">
    <property type="nucleotide sequence ID" value="NZ_AP031496.1"/>
</dbReference>
<evidence type="ECO:0000256" key="7">
    <source>
        <dbReference type="SAM" id="Phobius"/>
    </source>
</evidence>
<name>A0AAV3U1V7_9ALTE</name>
<evidence type="ECO:0000256" key="5">
    <source>
        <dbReference type="ARBA" id="ARBA00022989"/>
    </source>
</evidence>
<comment type="caution">
    <text evidence="8">The sequence shown here is derived from an EMBL/GenBank/DDBJ whole genome shotgun (WGS) entry which is preliminary data.</text>
</comment>
<keyword evidence="9" id="KW-1185">Reference proteome</keyword>
<organism evidence="8 9">
    <name type="scientific">Halioxenophilus aromaticivorans</name>
    <dbReference type="NCBI Taxonomy" id="1306992"/>
    <lineage>
        <taxon>Bacteria</taxon>
        <taxon>Pseudomonadati</taxon>
        <taxon>Pseudomonadota</taxon>
        <taxon>Gammaproteobacteria</taxon>
        <taxon>Alteromonadales</taxon>
        <taxon>Alteromonadaceae</taxon>
        <taxon>Halioxenophilus</taxon>
    </lineage>
</organism>
<evidence type="ECO:0000256" key="1">
    <source>
        <dbReference type="ARBA" id="ARBA00004429"/>
    </source>
</evidence>
<sequence length="332" mass="34289">MKSPLRYLPWEYLGLFCVLLALIGLFGLLSDHFLTLLTFTTIANQIPALAVIAIGMTFVLLIAGIDLSVGSLLALSGALIGWVLVDWQQSILVAACVGVMAGAVCGLINGFISAHWAIPSFIVTLGMLEIGRGAAYLTTGSQTHYLGASVSAIATPLPGLGLSPSLVLAVLLVVIGQVVLSKTVFGRYLIAVGTNEEAVRLSGIKTTPIKIAAFVISGLMAGLGGLFHVAYLESADPNAGIGLELSAIAAVVIGGTSLAGGRGSVVNSFLGVLIIAVLQTGLAQVGASEPTKRVITGVVIVVAVILDVYRHRAGDFKAYAVRVFRLNRPASD</sequence>
<evidence type="ECO:0000256" key="3">
    <source>
        <dbReference type="ARBA" id="ARBA00022475"/>
    </source>
</evidence>
<dbReference type="GO" id="GO:0022857">
    <property type="term" value="F:transmembrane transporter activity"/>
    <property type="evidence" value="ECO:0007669"/>
    <property type="project" value="InterPro"/>
</dbReference>
<dbReference type="Pfam" id="PF02653">
    <property type="entry name" value="BPD_transp_2"/>
    <property type="match status" value="1"/>
</dbReference>
<evidence type="ECO:0000256" key="6">
    <source>
        <dbReference type="ARBA" id="ARBA00023136"/>
    </source>
</evidence>
<feature type="transmembrane region" description="Helical" evidence="7">
    <location>
        <begin position="69"/>
        <end position="85"/>
    </location>
</feature>
<feature type="transmembrane region" description="Helical" evidence="7">
    <location>
        <begin position="265"/>
        <end position="287"/>
    </location>
</feature>
<feature type="transmembrane region" description="Helical" evidence="7">
    <location>
        <begin position="238"/>
        <end position="258"/>
    </location>
</feature>
<feature type="transmembrane region" description="Helical" evidence="7">
    <location>
        <begin position="12"/>
        <end position="34"/>
    </location>
</feature>
<comment type="similarity">
    <text evidence="2">Belongs to the binding-protein-dependent transport system permease family. AraH/RbsC subfamily.</text>
</comment>
<protein>
    <submittedName>
        <fullName evidence="8">ABC transporter permease</fullName>
    </submittedName>
</protein>
<reference evidence="9" key="1">
    <citation type="journal article" date="2019" name="Int. J. Syst. Evol. Microbiol.">
        <title>The Global Catalogue of Microorganisms (GCM) 10K type strain sequencing project: providing services to taxonomists for standard genome sequencing and annotation.</title>
        <authorList>
            <consortium name="The Broad Institute Genomics Platform"/>
            <consortium name="The Broad Institute Genome Sequencing Center for Infectious Disease"/>
            <person name="Wu L."/>
            <person name="Ma J."/>
        </authorList>
    </citation>
    <scope>NUCLEOTIDE SEQUENCE [LARGE SCALE GENOMIC DNA]</scope>
    <source>
        <strain evidence="9">JCM 19134</strain>
    </source>
</reference>
<dbReference type="PANTHER" id="PTHR32196:SF72">
    <property type="entry name" value="RIBOSE IMPORT PERMEASE PROTEIN RBSC"/>
    <property type="match status" value="1"/>
</dbReference>
<dbReference type="GO" id="GO:0005886">
    <property type="term" value="C:plasma membrane"/>
    <property type="evidence" value="ECO:0007669"/>
    <property type="project" value="UniProtKB-SubCell"/>
</dbReference>
<evidence type="ECO:0000256" key="2">
    <source>
        <dbReference type="ARBA" id="ARBA00007942"/>
    </source>
</evidence>
<dbReference type="InterPro" id="IPR001851">
    <property type="entry name" value="ABC_transp_permease"/>
</dbReference>
<dbReference type="Proteomes" id="UP001409585">
    <property type="component" value="Unassembled WGS sequence"/>
</dbReference>
<dbReference type="PANTHER" id="PTHR32196">
    <property type="entry name" value="ABC TRANSPORTER PERMEASE PROTEIN YPHD-RELATED-RELATED"/>
    <property type="match status" value="1"/>
</dbReference>